<evidence type="ECO:0000259" key="2">
    <source>
        <dbReference type="Pfam" id="PF00326"/>
    </source>
</evidence>
<dbReference type="InterPro" id="IPR050278">
    <property type="entry name" value="Serine_Prot_S9B/DPPIV"/>
</dbReference>
<feature type="domain" description="Peptidase S9 prolyl oligopeptidase catalytic" evidence="2">
    <location>
        <begin position="519"/>
        <end position="712"/>
    </location>
</feature>
<dbReference type="InterPro" id="IPR029058">
    <property type="entry name" value="AB_hydrolase_fold"/>
</dbReference>
<proteinExistence type="predicted"/>
<reference evidence="5" key="1">
    <citation type="journal article" date="2019" name="Int. J. Syst. Evol. Microbiol.">
        <title>The Global Catalogue of Microorganisms (GCM) 10K type strain sequencing project: providing services to taxonomists for standard genome sequencing and annotation.</title>
        <authorList>
            <consortium name="The Broad Institute Genomics Platform"/>
            <consortium name="The Broad Institute Genome Sequencing Center for Infectious Disease"/>
            <person name="Wu L."/>
            <person name="Ma J."/>
        </authorList>
    </citation>
    <scope>NUCLEOTIDE SEQUENCE [LARGE SCALE GENOMIC DNA]</scope>
    <source>
        <strain evidence="5">JCM 31920</strain>
    </source>
</reference>
<dbReference type="PANTHER" id="PTHR11731:SF193">
    <property type="entry name" value="DIPEPTIDYL PEPTIDASE 9"/>
    <property type="match status" value="1"/>
</dbReference>
<evidence type="ECO:0000259" key="3">
    <source>
        <dbReference type="Pfam" id="PF00930"/>
    </source>
</evidence>
<evidence type="ECO:0000313" key="4">
    <source>
        <dbReference type="EMBL" id="GAA4434619.1"/>
    </source>
</evidence>
<dbReference type="Gene3D" id="3.40.50.1820">
    <property type="entry name" value="alpha/beta hydrolase"/>
    <property type="match status" value="1"/>
</dbReference>
<dbReference type="SUPFAM" id="SSF82171">
    <property type="entry name" value="DPP6 N-terminal domain-like"/>
    <property type="match status" value="1"/>
</dbReference>
<sequence length="718" mass="80822">MRYFAIFLFLSALSLTAKGQLPTTFQWAPGGNAFYEADKGEITRVSLPDFKPEVYASPLIDGNVPLPGISGIQVSEDGAKALIFTNTRKVWRYETKGDYWVFSKAGNRLTKIGKSFPEASLLYAKLSPDGNKVAYVSGNNLYVDDLRTGQTKALTHDGTKRRINGTFDWAYEEEFDCRDGFRWSPDSKQIAYWQIDASAIRDFLMINNTDSVYSFTIPVEYPKVGEKPSPYKLGVVDVSTGKSKWMQVPGDPSNTYLPRMEFTRNSHQLVVQQLNRKQNESTLLYIDTRSGKSTVFYQEKDNAWIDIKSIFDHDPSGWDWISDGNEFIWISEKDGWRHAFRVSKDGKNEKLITRGDFDIIKPLRIHEASNSYYYLASPHNATQAYLYRSPLDGSGNAERLSPVNQAGSHDYLIAPDGKTAIHLFSNAKTRPHSQWVSLPDHQPLFNDGSRPAPNQLDIEFFKVTTKSGVETDAWLVKPKNFDPAKKYPIVFQVYGEPAASTVLDTYGTGLNRNYAGDMSADGYLYASVDNRGTPSPKGRSWRKAIYRNIGVINIKDQAEAAQAIFEKFPFIDTSRVAVHGHSGGGSSTLNLLFQYPAVFKTGIAVAAVANQLTYDNIYQERFMGLPQENLQDFINGSPITHAKHLEGNLLYIHGTGDDNVHYQNAEMLLNELIKHNKQFQFMAYPNRTHGIREGEGTVQHMSTLFTNFLKKHCPPGAK</sequence>
<dbReference type="Pfam" id="PF00326">
    <property type="entry name" value="Peptidase_S9"/>
    <property type="match status" value="1"/>
</dbReference>
<organism evidence="4 5">
    <name type="scientific">Ravibacter arvi</name>
    <dbReference type="NCBI Taxonomy" id="2051041"/>
    <lineage>
        <taxon>Bacteria</taxon>
        <taxon>Pseudomonadati</taxon>
        <taxon>Bacteroidota</taxon>
        <taxon>Cytophagia</taxon>
        <taxon>Cytophagales</taxon>
        <taxon>Spirosomataceae</taxon>
        <taxon>Ravibacter</taxon>
    </lineage>
</organism>
<keyword evidence="1" id="KW-0732">Signal</keyword>
<dbReference type="Gene3D" id="2.140.10.30">
    <property type="entry name" value="Dipeptidylpeptidase IV, N-terminal domain"/>
    <property type="match status" value="1"/>
</dbReference>
<dbReference type="RefSeq" id="WP_345026962.1">
    <property type="nucleotide sequence ID" value="NZ_BAABEY010000011.1"/>
</dbReference>
<dbReference type="EMBL" id="BAABEY010000011">
    <property type="protein sequence ID" value="GAA4434619.1"/>
    <property type="molecule type" value="Genomic_DNA"/>
</dbReference>
<evidence type="ECO:0000256" key="1">
    <source>
        <dbReference type="SAM" id="SignalP"/>
    </source>
</evidence>
<accession>A0ABP8LR28</accession>
<feature type="domain" description="Dipeptidylpeptidase IV N-terminal" evidence="3">
    <location>
        <begin position="75"/>
        <end position="429"/>
    </location>
</feature>
<evidence type="ECO:0000313" key="5">
    <source>
        <dbReference type="Proteomes" id="UP001501508"/>
    </source>
</evidence>
<name>A0ABP8LR28_9BACT</name>
<comment type="caution">
    <text evidence="4">The sequence shown here is derived from an EMBL/GenBank/DDBJ whole genome shotgun (WGS) entry which is preliminary data.</text>
</comment>
<dbReference type="Pfam" id="PF00930">
    <property type="entry name" value="DPPIV_N"/>
    <property type="match status" value="1"/>
</dbReference>
<dbReference type="InterPro" id="IPR001375">
    <property type="entry name" value="Peptidase_S9_cat"/>
</dbReference>
<gene>
    <name evidence="4" type="ORF">GCM10023091_09850</name>
</gene>
<feature type="chain" id="PRO_5045199027" evidence="1">
    <location>
        <begin position="20"/>
        <end position="718"/>
    </location>
</feature>
<keyword evidence="5" id="KW-1185">Reference proteome</keyword>
<protein>
    <submittedName>
        <fullName evidence="4">S9 family peptidase</fullName>
    </submittedName>
</protein>
<dbReference type="Proteomes" id="UP001501508">
    <property type="component" value="Unassembled WGS sequence"/>
</dbReference>
<feature type="signal peptide" evidence="1">
    <location>
        <begin position="1"/>
        <end position="19"/>
    </location>
</feature>
<dbReference type="InterPro" id="IPR002469">
    <property type="entry name" value="Peptidase_S9B_N"/>
</dbReference>
<dbReference type="PANTHER" id="PTHR11731">
    <property type="entry name" value="PROTEASE FAMILY S9B,C DIPEPTIDYL-PEPTIDASE IV-RELATED"/>
    <property type="match status" value="1"/>
</dbReference>
<dbReference type="SUPFAM" id="SSF53474">
    <property type="entry name" value="alpha/beta-Hydrolases"/>
    <property type="match status" value="1"/>
</dbReference>